<evidence type="ECO:0000256" key="4">
    <source>
        <dbReference type="ARBA" id="ARBA00029447"/>
    </source>
</evidence>
<dbReference type="Pfam" id="PF12729">
    <property type="entry name" value="4HB_MCP_1"/>
    <property type="match status" value="1"/>
</dbReference>
<dbReference type="InterPro" id="IPR024478">
    <property type="entry name" value="HlyB_4HB_MCP"/>
</dbReference>
<dbReference type="SMART" id="SM00283">
    <property type="entry name" value="MA"/>
    <property type="match status" value="1"/>
</dbReference>
<dbReference type="Pfam" id="PF00015">
    <property type="entry name" value="MCPsignal"/>
    <property type="match status" value="1"/>
</dbReference>
<dbReference type="CDD" id="cd11386">
    <property type="entry name" value="MCP_signal"/>
    <property type="match status" value="1"/>
</dbReference>
<keyword evidence="6" id="KW-0812">Transmembrane</keyword>
<keyword evidence="2" id="KW-0997">Cell inner membrane</keyword>
<dbReference type="Proteomes" id="UP000002171">
    <property type="component" value="Unassembled WGS sequence"/>
</dbReference>
<evidence type="ECO:0000313" key="12">
    <source>
        <dbReference type="Proteomes" id="UP000002171"/>
    </source>
</evidence>
<dbReference type="SUPFAM" id="SSF58104">
    <property type="entry name" value="Methyl-accepting chemotaxis protein (MCP) signaling domain"/>
    <property type="match status" value="1"/>
</dbReference>
<evidence type="ECO:0000259" key="7">
    <source>
        <dbReference type="PROSITE" id="PS50111"/>
    </source>
</evidence>
<evidence type="ECO:0000259" key="9">
    <source>
        <dbReference type="PROSITE" id="PS50885"/>
    </source>
</evidence>
<dbReference type="InterPro" id="IPR000727">
    <property type="entry name" value="T_SNARE_dom"/>
</dbReference>
<dbReference type="FunFam" id="1.10.287.950:FF:000001">
    <property type="entry name" value="Methyl-accepting chemotaxis sensory transducer"/>
    <property type="match status" value="1"/>
</dbReference>
<gene>
    <name evidence="11" type="ORF">MED92_09041</name>
</gene>
<dbReference type="CDD" id="cd06225">
    <property type="entry name" value="HAMP"/>
    <property type="match status" value="1"/>
</dbReference>
<evidence type="ECO:0000256" key="2">
    <source>
        <dbReference type="ARBA" id="ARBA00022519"/>
    </source>
</evidence>
<dbReference type="Gene3D" id="1.10.287.950">
    <property type="entry name" value="Methyl-accepting chemotaxis protein"/>
    <property type="match status" value="1"/>
</dbReference>
<organism evidence="11 12">
    <name type="scientific">Neptuniibacter caesariensis</name>
    <dbReference type="NCBI Taxonomy" id="207954"/>
    <lineage>
        <taxon>Bacteria</taxon>
        <taxon>Pseudomonadati</taxon>
        <taxon>Pseudomonadota</taxon>
        <taxon>Gammaproteobacteria</taxon>
        <taxon>Oceanospirillales</taxon>
        <taxon>Oceanospirillaceae</taxon>
        <taxon>Neptuniibacter</taxon>
    </lineage>
</organism>
<dbReference type="InterPro" id="IPR004090">
    <property type="entry name" value="Chemotax_Me-accpt_rcpt"/>
</dbReference>
<dbReference type="AlphaFoldDB" id="A0A7U8GRP7"/>
<dbReference type="SMART" id="SM00304">
    <property type="entry name" value="HAMP"/>
    <property type="match status" value="1"/>
</dbReference>
<evidence type="ECO:0000256" key="1">
    <source>
        <dbReference type="ARBA" id="ARBA00004429"/>
    </source>
</evidence>
<dbReference type="SMART" id="SM01358">
    <property type="entry name" value="HBM"/>
    <property type="match status" value="1"/>
</dbReference>
<evidence type="ECO:0000256" key="5">
    <source>
        <dbReference type="PROSITE-ProRule" id="PRU00284"/>
    </source>
</evidence>
<feature type="domain" description="HBM" evidence="10">
    <location>
        <begin position="47"/>
        <end position="288"/>
    </location>
</feature>
<reference evidence="11 12" key="1">
    <citation type="submission" date="2006-02" db="EMBL/GenBank/DDBJ databases">
        <authorList>
            <person name="Pinhassi J."/>
            <person name="Pedros-Alio C."/>
            <person name="Ferriera S."/>
            <person name="Johnson J."/>
            <person name="Kravitz S."/>
            <person name="Halpern A."/>
            <person name="Remington K."/>
            <person name="Beeson K."/>
            <person name="Tran B."/>
            <person name="Rogers Y.-H."/>
            <person name="Friedman R."/>
            <person name="Venter J.C."/>
        </authorList>
    </citation>
    <scope>NUCLEOTIDE SEQUENCE [LARGE SCALE GENOMIC DNA]</scope>
    <source>
        <strain evidence="11 12">MED92</strain>
    </source>
</reference>
<feature type="domain" description="T-SNARE coiled-coil homology" evidence="8">
    <location>
        <begin position="566"/>
        <end position="628"/>
    </location>
</feature>
<keyword evidence="6" id="KW-1133">Transmembrane helix</keyword>
<evidence type="ECO:0000256" key="6">
    <source>
        <dbReference type="SAM" id="Phobius"/>
    </source>
</evidence>
<dbReference type="GO" id="GO:0005886">
    <property type="term" value="C:plasma membrane"/>
    <property type="evidence" value="ECO:0007669"/>
    <property type="project" value="UniProtKB-SubCell"/>
</dbReference>
<dbReference type="RefSeq" id="WP_007019476.1">
    <property type="nucleotide sequence ID" value="NZ_CH724125.1"/>
</dbReference>
<evidence type="ECO:0000259" key="8">
    <source>
        <dbReference type="PROSITE" id="PS50192"/>
    </source>
</evidence>
<accession>A0A7U8GRP7</accession>
<dbReference type="PROSITE" id="PS50885">
    <property type="entry name" value="HAMP"/>
    <property type="match status" value="1"/>
</dbReference>
<feature type="domain" description="Methyl-accepting transducer" evidence="7">
    <location>
        <begin position="379"/>
        <end position="615"/>
    </location>
</feature>
<dbReference type="GO" id="GO:0007165">
    <property type="term" value="P:signal transduction"/>
    <property type="evidence" value="ECO:0007669"/>
    <property type="project" value="UniProtKB-KW"/>
</dbReference>
<keyword evidence="2" id="KW-1003">Cell membrane</keyword>
<feature type="transmembrane region" description="Helical" evidence="6">
    <location>
        <begin position="299"/>
        <end position="320"/>
    </location>
</feature>
<dbReference type="PROSITE" id="PS51753">
    <property type="entry name" value="HBM"/>
    <property type="match status" value="1"/>
</dbReference>
<comment type="similarity">
    <text evidence="4">Belongs to the methyl-accepting chemotaxis (MCP) protein family.</text>
</comment>
<evidence type="ECO:0000256" key="3">
    <source>
        <dbReference type="ARBA" id="ARBA00023224"/>
    </source>
</evidence>
<feature type="domain" description="HAMP" evidence="9">
    <location>
        <begin position="322"/>
        <end position="374"/>
    </location>
</feature>
<evidence type="ECO:0000259" key="10">
    <source>
        <dbReference type="PROSITE" id="PS51753"/>
    </source>
</evidence>
<comment type="caution">
    <text evidence="11">The sequence shown here is derived from an EMBL/GenBank/DDBJ whole genome shotgun (WGS) entry which is preliminary data.</text>
</comment>
<sequence>MSRLNSISLRSKIGLSFGFVLLLLVAASFAGFTGLQHSETGFIKYRELARDTNLSGRLQANMLKVRMSVKNFLISHDKADLQQYDQRMALMNQFLDRSKQEISNPERSRLITETSTLLASYQTVFSDVIKLIEKEDRLYYNVLAQQGPVMRQNISKLRELANQLGEPEKVFLVGSLQEDLLLARLYLVRFLEKNHVEDFKISIEKLDHALSQHIIGLERAGMSPQEATYLKQFGQARNLYLQATRDIFAAIQKRNELVQGTLDVIGPQVAANVEQVKLSVMAEQDELGPMLQARNHQDLVLVSVISLIAIVLGAFFAVAITRMITRPILDAVSFANVLADGDLTQELKTTRGDEVGKLQGSLGDTNVKLREMIAEINSASTNMSSSAEELAVLTEQALSGTLQQQEETDQVATAVTEMAYTAQHVADNASEAANSADSANDQVEQGREKMRSATEGMHRLSHSLNKTSSEVEHLQQKTRDINAILDVIREIAEQTNLLALNAAIEAARAGEQGRGFAVVADEVRGLAQRTQQSTEMIHNLIGDLQQRANLTVNVMSQGTKEASECISLVDQADAALNRISLSVEQMNDVNAQIASSAEQQSVVAEQISNSISNVRVIAEQSRAAADETANSSIALSDVSNRLREMVQRFKLS</sequence>
<dbReference type="PANTHER" id="PTHR32089:SF120">
    <property type="entry name" value="METHYL-ACCEPTING CHEMOTAXIS PROTEIN TLPQ"/>
    <property type="match status" value="1"/>
</dbReference>
<proteinExistence type="inferred from homology"/>
<dbReference type="Pfam" id="PF00672">
    <property type="entry name" value="HAMP"/>
    <property type="match status" value="1"/>
</dbReference>
<dbReference type="InterPro" id="IPR003660">
    <property type="entry name" value="HAMP_dom"/>
</dbReference>
<keyword evidence="6" id="KW-0472">Membrane</keyword>
<evidence type="ECO:0000313" key="11">
    <source>
        <dbReference type="EMBL" id="EAR60463.1"/>
    </source>
</evidence>
<dbReference type="PANTHER" id="PTHR32089">
    <property type="entry name" value="METHYL-ACCEPTING CHEMOTAXIS PROTEIN MCPB"/>
    <property type="match status" value="1"/>
</dbReference>
<protein>
    <submittedName>
        <fullName evidence="11">Methyl-accepting chemotaxis protein</fullName>
    </submittedName>
</protein>
<dbReference type="PROSITE" id="PS50192">
    <property type="entry name" value="T_SNARE"/>
    <property type="match status" value="1"/>
</dbReference>
<dbReference type="PRINTS" id="PR00260">
    <property type="entry name" value="CHEMTRNSDUCR"/>
</dbReference>
<comment type="subcellular location">
    <subcellularLocation>
        <location evidence="1">Cell inner membrane</location>
        <topology evidence="1">Multi-pass membrane protein</topology>
    </subcellularLocation>
</comment>
<dbReference type="GO" id="GO:0006935">
    <property type="term" value="P:chemotaxis"/>
    <property type="evidence" value="ECO:0007669"/>
    <property type="project" value="InterPro"/>
</dbReference>
<dbReference type="GO" id="GO:0004888">
    <property type="term" value="F:transmembrane signaling receptor activity"/>
    <property type="evidence" value="ECO:0007669"/>
    <property type="project" value="InterPro"/>
</dbReference>
<keyword evidence="3 5" id="KW-0807">Transducer</keyword>
<dbReference type="PROSITE" id="PS50111">
    <property type="entry name" value="CHEMOTAXIS_TRANSDUC_2"/>
    <property type="match status" value="1"/>
</dbReference>
<dbReference type="InterPro" id="IPR004089">
    <property type="entry name" value="MCPsignal_dom"/>
</dbReference>
<dbReference type="OrthoDB" id="9795078at2"/>
<name>A0A7U8GRP7_NEPCE</name>
<dbReference type="InterPro" id="IPR032255">
    <property type="entry name" value="HBM"/>
</dbReference>
<dbReference type="EMBL" id="AAOW01000017">
    <property type="protein sequence ID" value="EAR60463.1"/>
    <property type="molecule type" value="Genomic_DNA"/>
</dbReference>
<keyword evidence="12" id="KW-1185">Reference proteome</keyword>